<reference evidence="4 5" key="1">
    <citation type="journal article" date="2024" name="IMA Fungus">
        <title>IMA Genome - F19 : A genome assembly and annotation guide to empower mycologists, including annotated draft genome sequences of Ceratocystis pirilliformis, Diaporthe australafricana, Fusarium ophioides, Paecilomyces lecythidis, and Sporothrix stenoceras.</title>
        <authorList>
            <person name="Aylward J."/>
            <person name="Wilson A.M."/>
            <person name="Visagie C.M."/>
            <person name="Spraker J."/>
            <person name="Barnes I."/>
            <person name="Buitendag C."/>
            <person name="Ceriani C."/>
            <person name="Del Mar Angel L."/>
            <person name="du Plessis D."/>
            <person name="Fuchs T."/>
            <person name="Gasser K."/>
            <person name="Kramer D."/>
            <person name="Li W."/>
            <person name="Munsamy K."/>
            <person name="Piso A."/>
            <person name="Price J.L."/>
            <person name="Sonnekus B."/>
            <person name="Thomas C."/>
            <person name="van der Nest A."/>
            <person name="van Dijk A."/>
            <person name="van Heerden A."/>
            <person name="van Vuuren N."/>
            <person name="Yilmaz N."/>
            <person name="Duong T.A."/>
            <person name="van der Merwe N.A."/>
            <person name="Wingfield M.J."/>
            <person name="Wingfield B.D."/>
        </authorList>
    </citation>
    <scope>NUCLEOTIDE SEQUENCE [LARGE SCALE GENOMIC DNA]</scope>
    <source>
        <strain evidence="4 5">CMW 5346</strain>
    </source>
</reference>
<evidence type="ECO:0000259" key="3">
    <source>
        <dbReference type="PROSITE" id="PS51349"/>
    </source>
</evidence>
<dbReference type="Pfam" id="PF01070">
    <property type="entry name" value="FMN_dh"/>
    <property type="match status" value="1"/>
</dbReference>
<dbReference type="InterPro" id="IPR013785">
    <property type="entry name" value="Aldolase_TIM"/>
</dbReference>
<dbReference type="SUPFAM" id="SSF51395">
    <property type="entry name" value="FMN-linked oxidoreductases"/>
    <property type="match status" value="1"/>
</dbReference>
<feature type="domain" description="FMN hydroxy acid dehydrogenase" evidence="3">
    <location>
        <begin position="2"/>
        <end position="78"/>
    </location>
</feature>
<proteinExistence type="predicted"/>
<dbReference type="PANTHER" id="PTHR10578:SF149">
    <property type="entry name" value="2-HYDROXYACID OXIDASE 2"/>
    <property type="match status" value="1"/>
</dbReference>
<dbReference type="InterPro" id="IPR037396">
    <property type="entry name" value="FMN_HAD"/>
</dbReference>
<dbReference type="EMBL" id="JAWCUI010000128">
    <property type="protein sequence ID" value="KAL1887323.1"/>
    <property type="molecule type" value="Genomic_DNA"/>
</dbReference>
<protein>
    <recommendedName>
        <fullName evidence="3">FMN hydroxy acid dehydrogenase domain-containing protein</fullName>
    </recommendedName>
</protein>
<organism evidence="4 5">
    <name type="scientific">Sporothrix stenoceras</name>
    <dbReference type="NCBI Taxonomy" id="5173"/>
    <lineage>
        <taxon>Eukaryota</taxon>
        <taxon>Fungi</taxon>
        <taxon>Dikarya</taxon>
        <taxon>Ascomycota</taxon>
        <taxon>Pezizomycotina</taxon>
        <taxon>Sordariomycetes</taxon>
        <taxon>Sordariomycetidae</taxon>
        <taxon>Ophiostomatales</taxon>
        <taxon>Ophiostomataceae</taxon>
        <taxon>Sporothrix</taxon>
    </lineage>
</organism>
<dbReference type="PANTHER" id="PTHR10578">
    <property type="entry name" value="S -2-HYDROXY-ACID OXIDASE-RELATED"/>
    <property type="match status" value="1"/>
</dbReference>
<evidence type="ECO:0000313" key="5">
    <source>
        <dbReference type="Proteomes" id="UP001583186"/>
    </source>
</evidence>
<evidence type="ECO:0000313" key="4">
    <source>
        <dbReference type="EMBL" id="KAL1887323.1"/>
    </source>
</evidence>
<dbReference type="Gene3D" id="3.20.20.70">
    <property type="entry name" value="Aldolase class I"/>
    <property type="match status" value="1"/>
</dbReference>
<evidence type="ECO:0000256" key="2">
    <source>
        <dbReference type="ARBA" id="ARBA00023002"/>
    </source>
</evidence>
<dbReference type="InterPro" id="IPR000262">
    <property type="entry name" value="FMN-dep_DH"/>
</dbReference>
<comment type="cofactor">
    <cofactor evidence="1">
        <name>FMN</name>
        <dbReference type="ChEBI" id="CHEBI:58210"/>
    </cofactor>
</comment>
<gene>
    <name evidence="4" type="ORF">Sste5346_010305</name>
</gene>
<accession>A0ABR3YHM5</accession>
<keyword evidence="5" id="KW-1185">Reference proteome</keyword>
<keyword evidence="2" id="KW-0560">Oxidoreductase</keyword>
<feature type="non-terminal residue" evidence="4">
    <location>
        <position position="78"/>
    </location>
</feature>
<comment type="caution">
    <text evidence="4">The sequence shown here is derived from an EMBL/GenBank/DDBJ whole genome shotgun (WGS) entry which is preliminary data.</text>
</comment>
<evidence type="ECO:0000256" key="1">
    <source>
        <dbReference type="ARBA" id="ARBA00001917"/>
    </source>
</evidence>
<name>A0ABR3YHM5_9PEZI</name>
<dbReference type="PROSITE" id="PS51349">
    <property type="entry name" value="FMN_HYDROXY_ACID_DH_2"/>
    <property type="match status" value="1"/>
</dbReference>
<sequence length="78" mass="9008">MASKPQLYSIDDFEQYAAEYLPKAARDYFNGGSQDSVTLRANRAAYAKWYIRPRVLRDVSSLSPQRHVFQDGHEIPFP</sequence>
<dbReference type="Proteomes" id="UP001583186">
    <property type="component" value="Unassembled WGS sequence"/>
</dbReference>